<dbReference type="AlphaFoldDB" id="A0A024UMD6"/>
<dbReference type="GO" id="GO:0016279">
    <property type="term" value="F:protein-lysine N-methyltransferase activity"/>
    <property type="evidence" value="ECO:0007669"/>
    <property type="project" value="InterPro"/>
</dbReference>
<keyword evidence="2" id="KW-0963">Cytoplasm</keyword>
<dbReference type="EMBL" id="KI913954">
    <property type="protein sequence ID" value="ETW07340.1"/>
    <property type="molecule type" value="Genomic_DNA"/>
</dbReference>
<keyword evidence="3" id="KW-0489">Methyltransferase</keyword>
<evidence type="ECO:0000256" key="2">
    <source>
        <dbReference type="ARBA" id="ARBA00022490"/>
    </source>
</evidence>
<dbReference type="Pfam" id="PF10237">
    <property type="entry name" value="N6-adenineMlase"/>
    <property type="match status" value="1"/>
</dbReference>
<name>A0A024UMD6_9STRA</name>
<dbReference type="GO" id="GO:0005737">
    <property type="term" value="C:cytoplasm"/>
    <property type="evidence" value="ECO:0007669"/>
    <property type="project" value="UniProtKB-SubCell"/>
</dbReference>
<dbReference type="GO" id="GO:0032259">
    <property type="term" value="P:methylation"/>
    <property type="evidence" value="ECO:0007669"/>
    <property type="project" value="UniProtKB-KW"/>
</dbReference>
<reference evidence="5" key="1">
    <citation type="submission" date="2013-12" db="EMBL/GenBank/DDBJ databases">
        <title>The Genome Sequence of Aphanomyces invadans NJM9701.</title>
        <authorList>
            <consortium name="The Broad Institute Genomics Platform"/>
            <person name="Russ C."/>
            <person name="Tyler B."/>
            <person name="van West P."/>
            <person name="Dieguez-Uribeondo J."/>
            <person name="Young S.K."/>
            <person name="Zeng Q."/>
            <person name="Gargeya S."/>
            <person name="Fitzgerald M."/>
            <person name="Abouelleil A."/>
            <person name="Alvarado L."/>
            <person name="Chapman S.B."/>
            <person name="Gainer-Dewar J."/>
            <person name="Goldberg J."/>
            <person name="Griggs A."/>
            <person name="Gujja S."/>
            <person name="Hansen M."/>
            <person name="Howarth C."/>
            <person name="Imamovic A."/>
            <person name="Ireland A."/>
            <person name="Larimer J."/>
            <person name="McCowan C."/>
            <person name="Murphy C."/>
            <person name="Pearson M."/>
            <person name="Poon T.W."/>
            <person name="Priest M."/>
            <person name="Roberts A."/>
            <person name="Saif S."/>
            <person name="Shea T."/>
            <person name="Sykes S."/>
            <person name="Wortman J."/>
            <person name="Nusbaum C."/>
            <person name="Birren B."/>
        </authorList>
    </citation>
    <scope>NUCLEOTIDE SEQUENCE [LARGE SCALE GENOMIC DNA]</scope>
    <source>
        <strain evidence="5">NJM9701</strain>
    </source>
</reference>
<proteinExistence type="predicted"/>
<dbReference type="PANTHER" id="PTHR13200:SF0">
    <property type="entry name" value="EEF1A LYSINE METHYLTRANSFERASE 1"/>
    <property type="match status" value="1"/>
</dbReference>
<protein>
    <submittedName>
        <fullName evidence="5">Uncharacterized protein</fullName>
    </submittedName>
</protein>
<dbReference type="VEuPathDB" id="FungiDB:H310_01879"/>
<organism evidence="5">
    <name type="scientific">Aphanomyces invadans</name>
    <dbReference type="NCBI Taxonomy" id="157072"/>
    <lineage>
        <taxon>Eukaryota</taxon>
        <taxon>Sar</taxon>
        <taxon>Stramenopiles</taxon>
        <taxon>Oomycota</taxon>
        <taxon>Saprolegniomycetes</taxon>
        <taxon>Saprolegniales</taxon>
        <taxon>Verrucalvaceae</taxon>
        <taxon>Aphanomyces</taxon>
    </lineage>
</organism>
<evidence type="ECO:0000256" key="3">
    <source>
        <dbReference type="ARBA" id="ARBA00022603"/>
    </source>
</evidence>
<dbReference type="RefSeq" id="XP_008863433.1">
    <property type="nucleotide sequence ID" value="XM_008865211.1"/>
</dbReference>
<evidence type="ECO:0000256" key="4">
    <source>
        <dbReference type="ARBA" id="ARBA00022679"/>
    </source>
</evidence>
<accession>A0A024UMD6</accession>
<dbReference type="STRING" id="157072.A0A024UMD6"/>
<keyword evidence="4" id="KW-0808">Transferase</keyword>
<gene>
    <name evidence="5" type="ORF">H310_01879</name>
</gene>
<dbReference type="PANTHER" id="PTHR13200">
    <property type="entry name" value="EEF1A LYSINE METHYLTRANSFERASE 1"/>
    <property type="match status" value="1"/>
</dbReference>
<evidence type="ECO:0000256" key="1">
    <source>
        <dbReference type="ARBA" id="ARBA00004496"/>
    </source>
</evidence>
<dbReference type="InterPro" id="IPR019369">
    <property type="entry name" value="Efm5/EEF1AKMT1"/>
</dbReference>
<sequence length="80" mass="9477">MSEDFRLSQFWYNEFVFYDYNASLDVEERLHGFFNYVLVEPPYLECMKGFGQTMNLISREVKTTPDGKQVMLTPNAFINC</sequence>
<dbReference type="GeneID" id="20078929"/>
<evidence type="ECO:0000313" key="5">
    <source>
        <dbReference type="EMBL" id="ETW07340.1"/>
    </source>
</evidence>
<comment type="subcellular location">
    <subcellularLocation>
        <location evidence="1">Cytoplasm</location>
    </subcellularLocation>
</comment>
<dbReference type="OrthoDB" id="206354at2759"/>
<dbReference type="InterPro" id="IPR041370">
    <property type="entry name" value="Mlase_EEF1AKMT1/ZCCHC4"/>
</dbReference>